<dbReference type="Proteomes" id="UP000663874">
    <property type="component" value="Unassembled WGS sequence"/>
</dbReference>
<protein>
    <submittedName>
        <fullName evidence="1">Uncharacterized protein</fullName>
    </submittedName>
</protein>
<organism evidence="1 2">
    <name type="scientific">Rotaria sordida</name>
    <dbReference type="NCBI Taxonomy" id="392033"/>
    <lineage>
        <taxon>Eukaryota</taxon>
        <taxon>Metazoa</taxon>
        <taxon>Spiralia</taxon>
        <taxon>Gnathifera</taxon>
        <taxon>Rotifera</taxon>
        <taxon>Eurotatoria</taxon>
        <taxon>Bdelloidea</taxon>
        <taxon>Philodinida</taxon>
        <taxon>Philodinidae</taxon>
        <taxon>Rotaria</taxon>
    </lineage>
</organism>
<dbReference type="EMBL" id="CAJOBE010005535">
    <property type="protein sequence ID" value="CAF3976540.1"/>
    <property type="molecule type" value="Genomic_DNA"/>
</dbReference>
<proteinExistence type="predicted"/>
<evidence type="ECO:0000313" key="1">
    <source>
        <dbReference type="EMBL" id="CAF3976540.1"/>
    </source>
</evidence>
<reference evidence="1" key="1">
    <citation type="submission" date="2021-02" db="EMBL/GenBank/DDBJ databases">
        <authorList>
            <person name="Nowell W R."/>
        </authorList>
    </citation>
    <scope>NUCLEOTIDE SEQUENCE</scope>
</reference>
<comment type="caution">
    <text evidence="1">The sequence shown here is derived from an EMBL/GenBank/DDBJ whole genome shotgun (WGS) entry which is preliminary data.</text>
</comment>
<feature type="non-terminal residue" evidence="1">
    <location>
        <position position="1"/>
    </location>
</feature>
<gene>
    <name evidence="1" type="ORF">FNK824_LOCUS24626</name>
</gene>
<accession>A0A819MAL1</accession>
<dbReference type="AlphaFoldDB" id="A0A819MAL1"/>
<name>A0A819MAL1_9BILA</name>
<evidence type="ECO:0000313" key="2">
    <source>
        <dbReference type="Proteomes" id="UP000663874"/>
    </source>
</evidence>
<sequence length="133" mass="16175">CKFPGASIYESLISVPQIWNQVQEVELFVDKYVTDLHMKYNYIHIKRGEECLEKLTPVIELLKKFISSFIESMNEVFPPQVAIEWLETYFMKRYRLVNERYEFIQRAIHEQKSWLPRPIPNLEKLEMNYKNKR</sequence>